<evidence type="ECO:0000256" key="1">
    <source>
        <dbReference type="SAM" id="MobiDB-lite"/>
    </source>
</evidence>
<reference evidence="2" key="1">
    <citation type="submission" date="2023-10" db="EMBL/GenBank/DDBJ databases">
        <title>Genome sequences of Mycoplasma ovipneumoniae isolated from goats.</title>
        <authorList>
            <person name="Spergser J."/>
        </authorList>
    </citation>
    <scope>NUCLEOTIDE SEQUENCE</scope>
    <source>
        <strain evidence="2">279</strain>
    </source>
</reference>
<comment type="caution">
    <text evidence="2">The sequence shown here is derived from an EMBL/GenBank/DDBJ whole genome shotgun (WGS) entry which is preliminary data.</text>
</comment>
<evidence type="ECO:0000313" key="2">
    <source>
        <dbReference type="EMBL" id="MDW2898060.1"/>
    </source>
</evidence>
<gene>
    <name evidence="2" type="ORF">R7V77_01865</name>
</gene>
<feature type="region of interest" description="Disordered" evidence="1">
    <location>
        <begin position="392"/>
        <end position="420"/>
    </location>
</feature>
<evidence type="ECO:0000313" key="3">
    <source>
        <dbReference type="Proteomes" id="UP001276398"/>
    </source>
</evidence>
<dbReference type="Proteomes" id="UP001276398">
    <property type="component" value="Unassembled WGS sequence"/>
</dbReference>
<protein>
    <submittedName>
        <fullName evidence="2">Uncharacterized protein</fullName>
    </submittedName>
</protein>
<dbReference type="EMBL" id="JAWPEX010000003">
    <property type="protein sequence ID" value="MDW2898060.1"/>
    <property type="molecule type" value="Genomic_DNA"/>
</dbReference>
<dbReference type="RefSeq" id="WP_318082528.1">
    <property type="nucleotide sequence ID" value="NZ_JAWPEX010000003.1"/>
</dbReference>
<proteinExistence type="predicted"/>
<sequence>MANKDGIIKKIFKKFTPYMPKHNILFNVYGQPINEHPVVIWYSDNEDMYYFVKARSASDKGIKKDKLPTEILIPASATNSGSLFFKDSLLDCSQIFRMRAKDFEVAYGRTNYPEIDQLPFNYAMQIIKQIEKNFKNDHISLMNVSITGYNNKQKPIIEPELLYASKASFDQEKGWWRELSKNRDSETIRKANAFVVNYHRKEHTSVELNPVKSGINITKEWLMVDRVYTPIYHYIYDNELLDKGANVAQIIDLVKKDIFNTEEFKDYKVSDGDVWGSLTLPWEERRVSLNSIDEYRINSDKLTKIQQNYFFYNTEDKQLLEFKSAYENQKLAEWIDNSCFYDEFRDYIEQGFEGYDWPKEEIATWFIKERFCIENTSIIDEELESRNLLVQQEHQEEEEEEEVQNQKTYRDEDTDQNTELTYEELVQEWEERFKKEQTDKFESPKKKMKM</sequence>
<accession>A0AAJ2P743</accession>
<organism evidence="2 3">
    <name type="scientific">Mesomycoplasma ovipneumoniae</name>
    <dbReference type="NCBI Taxonomy" id="29562"/>
    <lineage>
        <taxon>Bacteria</taxon>
        <taxon>Bacillati</taxon>
        <taxon>Mycoplasmatota</taxon>
        <taxon>Mycoplasmoidales</taxon>
        <taxon>Metamycoplasmataceae</taxon>
        <taxon>Mesomycoplasma</taxon>
    </lineage>
</organism>
<dbReference type="AlphaFoldDB" id="A0AAJ2P743"/>
<dbReference type="NCBIfam" id="NF045891">
    <property type="entry name" value="ICE_Mbov_0400"/>
    <property type="match status" value="1"/>
</dbReference>
<name>A0AAJ2P743_9BACT</name>